<dbReference type="GO" id="GO:0006351">
    <property type="term" value="P:DNA-templated transcription"/>
    <property type="evidence" value="ECO:0007669"/>
    <property type="project" value="InterPro"/>
</dbReference>
<sequence>MGEWTVHNTDGVREGWSLPPGMSDMEDAPLYLAVAVWGMRLDRLVTSEDICRHFCVTQRRASDVLHYIVHEGSRWVTCERRVVIRDGRGRRLGLRIRDVTWPDPEKIRSRRRKVIPPLRAALNDREKTGKEARIKVLRMWMVKRRPGESVPQELLALS</sequence>
<dbReference type="Pfam" id="PF07180">
    <property type="entry name" value="CaiF_GrlA"/>
    <property type="match status" value="1"/>
</dbReference>
<organism evidence="1">
    <name type="scientific">Salmonella enterica subsp. enterica serovar Kottbus</name>
    <dbReference type="NCBI Taxonomy" id="224727"/>
    <lineage>
        <taxon>Bacteria</taxon>
        <taxon>Pseudomonadati</taxon>
        <taxon>Pseudomonadota</taxon>
        <taxon>Gammaproteobacteria</taxon>
        <taxon>Enterobacterales</taxon>
        <taxon>Enterobacteriaceae</taxon>
        <taxon>Salmonella</taxon>
    </lineage>
</organism>
<reference evidence="1" key="1">
    <citation type="submission" date="2018-06" db="EMBL/GenBank/DDBJ databases">
        <authorList>
            <person name="Ashton P.M."/>
            <person name="Dallman T."/>
            <person name="Nair S."/>
            <person name="De Pinna E."/>
            <person name="Peters T."/>
            <person name="Grant K."/>
        </authorList>
    </citation>
    <scope>NUCLEOTIDE SEQUENCE</scope>
    <source>
        <strain evidence="1">430336</strain>
    </source>
</reference>
<name>A0A5U6MGP3_SALET</name>
<dbReference type="AlphaFoldDB" id="A0A5U6MGP3"/>
<accession>A0A5U6MGP3</accession>
<dbReference type="EMBL" id="AAGQTM010000050">
    <property type="protein sequence ID" value="EBQ9797545.1"/>
    <property type="molecule type" value="Genomic_DNA"/>
</dbReference>
<dbReference type="InterPro" id="IPR020357">
    <property type="entry name" value="Tscrpt_reg_CaiF/GrlA"/>
</dbReference>
<evidence type="ECO:0008006" key="2">
    <source>
        <dbReference type="Google" id="ProtNLM"/>
    </source>
</evidence>
<comment type="caution">
    <text evidence="1">The sequence shown here is derived from an EMBL/GenBank/DDBJ whole genome shotgun (WGS) entry which is preliminary data.</text>
</comment>
<evidence type="ECO:0000313" key="1">
    <source>
        <dbReference type="EMBL" id="EBQ9797545.1"/>
    </source>
</evidence>
<dbReference type="Gene3D" id="1.10.10.10">
    <property type="entry name" value="Winged helix-like DNA-binding domain superfamily/Winged helix DNA-binding domain"/>
    <property type="match status" value="1"/>
</dbReference>
<protein>
    <recommendedName>
        <fullName evidence="2">CaiF/GrlA family transcriptional regulator</fullName>
    </recommendedName>
</protein>
<gene>
    <name evidence="1" type="ORF">DM035_25870</name>
</gene>
<proteinExistence type="predicted"/>
<dbReference type="InterPro" id="IPR036388">
    <property type="entry name" value="WH-like_DNA-bd_sf"/>
</dbReference>